<dbReference type="RefSeq" id="WP_346762527.1">
    <property type="nucleotide sequence ID" value="NZ_JAUJEB010000014.1"/>
</dbReference>
<feature type="transmembrane region" description="Helical" evidence="1">
    <location>
        <begin position="45"/>
        <end position="62"/>
    </location>
</feature>
<feature type="transmembrane region" description="Helical" evidence="1">
    <location>
        <begin position="7"/>
        <end position="25"/>
    </location>
</feature>
<evidence type="ECO:0000313" key="2">
    <source>
        <dbReference type="EMBL" id="MDN5217190.1"/>
    </source>
</evidence>
<keyword evidence="1" id="KW-0472">Membrane</keyword>
<keyword evidence="1" id="KW-1133">Transmembrane helix</keyword>
<sequence length="119" mass="13583">MKAKKLTFMYLVSYLAIGGIGFAFLPSQTLKLFFSNGEYGDIMPRIAGMFMMALSFLIFKILKNEDWKYYVSTIFIRSIIVLFLCWIYYKSNDPMFLVLSGVVLIGLIPSIIVHLGGKE</sequence>
<dbReference type="Proteomes" id="UP001172083">
    <property type="component" value="Unassembled WGS sequence"/>
</dbReference>
<keyword evidence="1" id="KW-0812">Transmembrane</keyword>
<gene>
    <name evidence="2" type="ORF">QQ020_34275</name>
</gene>
<name>A0ABT8LKE1_9BACT</name>
<keyword evidence="3" id="KW-1185">Reference proteome</keyword>
<evidence type="ECO:0000313" key="3">
    <source>
        <dbReference type="Proteomes" id="UP001172083"/>
    </source>
</evidence>
<reference evidence="2" key="1">
    <citation type="submission" date="2023-06" db="EMBL/GenBank/DDBJ databases">
        <title>Genomic of Agaribacillus aureum.</title>
        <authorList>
            <person name="Wang G."/>
        </authorList>
    </citation>
    <scope>NUCLEOTIDE SEQUENCE</scope>
    <source>
        <strain evidence="2">BMA12</strain>
    </source>
</reference>
<accession>A0ABT8LKE1</accession>
<feature type="transmembrane region" description="Helical" evidence="1">
    <location>
        <begin position="95"/>
        <end position="116"/>
    </location>
</feature>
<comment type="caution">
    <text evidence="2">The sequence shown here is derived from an EMBL/GenBank/DDBJ whole genome shotgun (WGS) entry which is preliminary data.</text>
</comment>
<proteinExistence type="predicted"/>
<protein>
    <submittedName>
        <fullName evidence="2">Uncharacterized protein</fullName>
    </submittedName>
</protein>
<feature type="transmembrane region" description="Helical" evidence="1">
    <location>
        <begin position="69"/>
        <end position="89"/>
    </location>
</feature>
<evidence type="ECO:0000256" key="1">
    <source>
        <dbReference type="SAM" id="Phobius"/>
    </source>
</evidence>
<organism evidence="2 3">
    <name type="scientific">Agaribacillus aureus</name>
    <dbReference type="NCBI Taxonomy" id="3051825"/>
    <lineage>
        <taxon>Bacteria</taxon>
        <taxon>Pseudomonadati</taxon>
        <taxon>Bacteroidota</taxon>
        <taxon>Cytophagia</taxon>
        <taxon>Cytophagales</taxon>
        <taxon>Splendidivirgaceae</taxon>
        <taxon>Agaribacillus</taxon>
    </lineage>
</organism>
<dbReference type="EMBL" id="JAUJEB010000014">
    <property type="protein sequence ID" value="MDN5217190.1"/>
    <property type="molecule type" value="Genomic_DNA"/>
</dbReference>